<keyword evidence="2" id="KW-0808">Transferase</keyword>
<dbReference type="Gene3D" id="3.40.50.150">
    <property type="entry name" value="Vaccinia Virus protein VP39"/>
    <property type="match status" value="1"/>
</dbReference>
<dbReference type="RefSeq" id="WP_166271853.1">
    <property type="nucleotide sequence ID" value="NZ_CP048029.1"/>
</dbReference>
<dbReference type="AlphaFoldDB" id="A0A6G7VG98"/>
<dbReference type="GO" id="GO:0032259">
    <property type="term" value="P:methylation"/>
    <property type="evidence" value="ECO:0007669"/>
    <property type="project" value="UniProtKB-KW"/>
</dbReference>
<dbReference type="Pfam" id="PF10119">
    <property type="entry name" value="MethyTransf_Reg"/>
    <property type="match status" value="1"/>
</dbReference>
<dbReference type="EMBL" id="CP048029">
    <property type="protein sequence ID" value="QIK38817.1"/>
    <property type="molecule type" value="Genomic_DNA"/>
</dbReference>
<evidence type="ECO:0000313" key="2">
    <source>
        <dbReference type="EMBL" id="QIK38817.1"/>
    </source>
</evidence>
<dbReference type="KEGG" id="cjap:GWK36_13450"/>
<keyword evidence="2" id="KW-0489">Methyltransferase</keyword>
<protein>
    <submittedName>
        <fullName evidence="2">Methyltransferase domain-containing protein</fullName>
    </submittedName>
</protein>
<dbReference type="InterPro" id="IPR018773">
    <property type="entry name" value="MeTrfase_reg_dom_prd"/>
</dbReference>
<evidence type="ECO:0000313" key="3">
    <source>
        <dbReference type="Proteomes" id="UP000502699"/>
    </source>
</evidence>
<proteinExistence type="predicted"/>
<dbReference type="SUPFAM" id="SSF53335">
    <property type="entry name" value="S-adenosyl-L-methionine-dependent methyltransferases"/>
    <property type="match status" value="1"/>
</dbReference>
<dbReference type="Pfam" id="PF13847">
    <property type="entry name" value="Methyltransf_31"/>
    <property type="match status" value="1"/>
</dbReference>
<dbReference type="Proteomes" id="UP000502699">
    <property type="component" value="Chromosome"/>
</dbReference>
<dbReference type="PROSITE" id="PS50206">
    <property type="entry name" value="RHODANESE_3"/>
    <property type="match status" value="1"/>
</dbReference>
<dbReference type="InterPro" id="IPR001763">
    <property type="entry name" value="Rhodanese-like_dom"/>
</dbReference>
<sequence length="526" mass="58710">MTWNLGYNTDLGYTYGYYREQDPSWLDLCALIKGAAPPSLWAGDQLRYLELGCGQGLNLCLIAACHPQIEFVGIDFNPQHIAHAQRLAHTAGLHNVRFIEGNFVELGRAWPAELGRFQYASAHGILSWIGRTARDGLYACLDAALLPGALGYFSYNTLPGWLSTLPVQHLLRLWQTREGLSSLKAIELGRARFETMIQVNAAMCRVLPAMRARIGQLAKHDRSYLVNEYLHEEWTAFWFDELAAEMSPHKLTYLGTAAAGDWYLPVMLLPDWRAILNQYEDPIIRETMFDVLINQSFRRDLWIKGQTPLWLEDQRQAILNRRCVLLNRPQPKAEGQNPYQFNTSLGEIQGKPEVYGPLYEAVAAGPKTIAELMHVPVGTPATGATPAANLTLGDVLKAVGLMLHAGHIALVHEVKSDKPAKSLNRTIFNAVLAGGPYRHVIASALPWVLMVSDVDLMLCGLYLANPKVNAQQLAGLWVDRLSSLGRGLIHEGQSLTSRETMLPRAQELATVFIERTFPTWQRLGVI</sequence>
<dbReference type="CDD" id="cd02440">
    <property type="entry name" value="AdoMet_MTases"/>
    <property type="match status" value="1"/>
</dbReference>
<name>A0A6G7VG98_9GAMM</name>
<feature type="domain" description="Rhodanese" evidence="1">
    <location>
        <begin position="82"/>
        <end position="115"/>
    </location>
</feature>
<evidence type="ECO:0000259" key="1">
    <source>
        <dbReference type="PROSITE" id="PS50206"/>
    </source>
</evidence>
<organism evidence="2 3">
    <name type="scientific">Caldichromatium japonicum</name>
    <dbReference type="NCBI Taxonomy" id="2699430"/>
    <lineage>
        <taxon>Bacteria</taxon>
        <taxon>Pseudomonadati</taxon>
        <taxon>Pseudomonadota</taxon>
        <taxon>Gammaproteobacteria</taxon>
        <taxon>Chromatiales</taxon>
        <taxon>Chromatiaceae</taxon>
        <taxon>Caldichromatium</taxon>
    </lineage>
</organism>
<keyword evidence="3" id="KW-1185">Reference proteome</keyword>
<reference evidence="3" key="1">
    <citation type="submission" date="2020-01" db="EMBL/GenBank/DDBJ databases">
        <title>Caldichromatium gen. nov., sp. nov., a thermophilic purple sulfur bacterium member of the family Chromatiaceae isolated from Nakabusa hot spring, Japan.</title>
        <authorList>
            <person name="Saini M.K."/>
            <person name="Hanada S."/>
            <person name="Tank M."/>
        </authorList>
    </citation>
    <scope>NUCLEOTIDE SEQUENCE [LARGE SCALE GENOMIC DNA]</scope>
    <source>
        <strain evidence="3">No.7</strain>
    </source>
</reference>
<accession>A0A6G7VG98</accession>
<gene>
    <name evidence="2" type="ORF">GWK36_13450</name>
</gene>
<dbReference type="InterPro" id="IPR025714">
    <property type="entry name" value="Methyltranfer_dom"/>
</dbReference>
<dbReference type="InterPro" id="IPR029063">
    <property type="entry name" value="SAM-dependent_MTases_sf"/>
</dbReference>
<dbReference type="GO" id="GO:0008168">
    <property type="term" value="F:methyltransferase activity"/>
    <property type="evidence" value="ECO:0007669"/>
    <property type="project" value="UniProtKB-KW"/>
</dbReference>